<protein>
    <submittedName>
        <fullName evidence="1">Uncharacterized protein</fullName>
    </submittedName>
</protein>
<keyword evidence="2" id="KW-1185">Reference proteome</keyword>
<feature type="non-terminal residue" evidence="1">
    <location>
        <position position="1"/>
    </location>
</feature>
<proteinExistence type="predicted"/>
<dbReference type="EMBL" id="JABSTQ010009039">
    <property type="protein sequence ID" value="KAG0433679.1"/>
    <property type="molecule type" value="Genomic_DNA"/>
</dbReference>
<evidence type="ECO:0000313" key="1">
    <source>
        <dbReference type="EMBL" id="KAG0433679.1"/>
    </source>
</evidence>
<feature type="non-terminal residue" evidence="1">
    <location>
        <position position="96"/>
    </location>
</feature>
<comment type="caution">
    <text evidence="1">The sequence shown here is derived from an EMBL/GenBank/DDBJ whole genome shotgun (WGS) entry which is preliminary data.</text>
</comment>
<sequence>AIEDTVTDPASLDITRMKALLKATLEARKAGPSDELPVYFLSPDVLTLEAELRFKSSLEDMEAKLCEVRQTLNSESFLDIDCYLRPKRATFSLNAL</sequence>
<gene>
    <name evidence="1" type="ORF">HPB47_019716</name>
</gene>
<reference evidence="1 2" key="1">
    <citation type="journal article" date="2020" name="Cell">
        <title>Large-Scale Comparative Analyses of Tick Genomes Elucidate Their Genetic Diversity and Vector Capacities.</title>
        <authorList>
            <consortium name="Tick Genome and Microbiome Consortium (TIGMIC)"/>
            <person name="Jia N."/>
            <person name="Wang J."/>
            <person name="Shi W."/>
            <person name="Du L."/>
            <person name="Sun Y."/>
            <person name="Zhan W."/>
            <person name="Jiang J.F."/>
            <person name="Wang Q."/>
            <person name="Zhang B."/>
            <person name="Ji P."/>
            <person name="Bell-Sakyi L."/>
            <person name="Cui X.M."/>
            <person name="Yuan T.T."/>
            <person name="Jiang B.G."/>
            <person name="Yang W.F."/>
            <person name="Lam T.T."/>
            <person name="Chang Q.C."/>
            <person name="Ding S.J."/>
            <person name="Wang X.J."/>
            <person name="Zhu J.G."/>
            <person name="Ruan X.D."/>
            <person name="Zhao L."/>
            <person name="Wei J.T."/>
            <person name="Ye R.Z."/>
            <person name="Que T.C."/>
            <person name="Du C.H."/>
            <person name="Zhou Y.H."/>
            <person name="Cheng J.X."/>
            <person name="Dai P.F."/>
            <person name="Guo W.B."/>
            <person name="Han X.H."/>
            <person name="Huang E.J."/>
            <person name="Li L.F."/>
            <person name="Wei W."/>
            <person name="Gao Y.C."/>
            <person name="Liu J.Z."/>
            <person name="Shao H.Z."/>
            <person name="Wang X."/>
            <person name="Wang C.C."/>
            <person name="Yang T.C."/>
            <person name="Huo Q.B."/>
            <person name="Li W."/>
            <person name="Chen H.Y."/>
            <person name="Chen S.E."/>
            <person name="Zhou L.G."/>
            <person name="Ni X.B."/>
            <person name="Tian J.H."/>
            <person name="Sheng Y."/>
            <person name="Liu T."/>
            <person name="Pan Y.S."/>
            <person name="Xia L.Y."/>
            <person name="Li J."/>
            <person name="Zhao F."/>
            <person name="Cao W.C."/>
        </authorList>
    </citation>
    <scope>NUCLEOTIDE SEQUENCE [LARGE SCALE GENOMIC DNA]</scope>
    <source>
        <strain evidence="1">Iper-2018</strain>
    </source>
</reference>
<name>A0AC60QHJ8_IXOPE</name>
<dbReference type="Proteomes" id="UP000805193">
    <property type="component" value="Unassembled WGS sequence"/>
</dbReference>
<organism evidence="1 2">
    <name type="scientific">Ixodes persulcatus</name>
    <name type="common">Taiga tick</name>
    <dbReference type="NCBI Taxonomy" id="34615"/>
    <lineage>
        <taxon>Eukaryota</taxon>
        <taxon>Metazoa</taxon>
        <taxon>Ecdysozoa</taxon>
        <taxon>Arthropoda</taxon>
        <taxon>Chelicerata</taxon>
        <taxon>Arachnida</taxon>
        <taxon>Acari</taxon>
        <taxon>Parasitiformes</taxon>
        <taxon>Ixodida</taxon>
        <taxon>Ixodoidea</taxon>
        <taxon>Ixodidae</taxon>
        <taxon>Ixodinae</taxon>
        <taxon>Ixodes</taxon>
    </lineage>
</organism>
<accession>A0AC60QHJ8</accession>
<evidence type="ECO:0000313" key="2">
    <source>
        <dbReference type="Proteomes" id="UP000805193"/>
    </source>
</evidence>